<organism evidence="1 2">
    <name type="scientific">Mortierella polycephala</name>
    <dbReference type="NCBI Taxonomy" id="41804"/>
    <lineage>
        <taxon>Eukaryota</taxon>
        <taxon>Fungi</taxon>
        <taxon>Fungi incertae sedis</taxon>
        <taxon>Mucoromycota</taxon>
        <taxon>Mortierellomycotina</taxon>
        <taxon>Mortierellomycetes</taxon>
        <taxon>Mortierellales</taxon>
        <taxon>Mortierellaceae</taxon>
        <taxon>Mortierella</taxon>
    </lineage>
</organism>
<evidence type="ECO:0000313" key="1">
    <source>
        <dbReference type="EMBL" id="KAG0246501.1"/>
    </source>
</evidence>
<dbReference type="Proteomes" id="UP000726737">
    <property type="component" value="Unassembled WGS sequence"/>
</dbReference>
<dbReference type="EMBL" id="JAAAJA010001772">
    <property type="protein sequence ID" value="KAG0246501.1"/>
    <property type="molecule type" value="Genomic_DNA"/>
</dbReference>
<comment type="caution">
    <text evidence="1">The sequence shown here is derived from an EMBL/GenBank/DDBJ whole genome shotgun (WGS) entry which is preliminary data.</text>
</comment>
<accession>A0A9P6PH50</accession>
<reference evidence="1" key="1">
    <citation type="journal article" date="2020" name="Fungal Divers.">
        <title>Resolving the Mortierellaceae phylogeny through synthesis of multi-gene phylogenetics and phylogenomics.</title>
        <authorList>
            <person name="Vandepol N."/>
            <person name="Liber J."/>
            <person name="Desiro A."/>
            <person name="Na H."/>
            <person name="Kennedy M."/>
            <person name="Barry K."/>
            <person name="Grigoriev I.V."/>
            <person name="Miller A.N."/>
            <person name="O'Donnell K."/>
            <person name="Stajich J.E."/>
            <person name="Bonito G."/>
        </authorList>
    </citation>
    <scope>NUCLEOTIDE SEQUENCE</scope>
    <source>
        <strain evidence="1">KOD948</strain>
    </source>
</reference>
<protein>
    <submittedName>
        <fullName evidence="1">Uncharacterized protein</fullName>
    </submittedName>
</protein>
<gene>
    <name evidence="1" type="ORF">BG011_002425</name>
</gene>
<proteinExistence type="predicted"/>
<evidence type="ECO:0000313" key="2">
    <source>
        <dbReference type="Proteomes" id="UP000726737"/>
    </source>
</evidence>
<dbReference type="OrthoDB" id="426718at2759"/>
<name>A0A9P6PH50_9FUNG</name>
<feature type="non-terminal residue" evidence="1">
    <location>
        <position position="1"/>
    </location>
</feature>
<keyword evidence="2" id="KW-1185">Reference proteome</keyword>
<sequence length="107" mass="12118">ERAQDLNEAWRQLNNGTESNEAKFNYNIASLMLFLSSIAYWPEVVKASNSEELSEERKSIHKWVARIFGEDEFGTLSSHRAAAYGLCFSDNAITLIFKGTTPDHFGK</sequence>
<dbReference type="AlphaFoldDB" id="A0A9P6PH50"/>
<feature type="non-terminal residue" evidence="1">
    <location>
        <position position="107"/>
    </location>
</feature>